<comment type="caution">
    <text evidence="1">The sequence shown here is derived from an EMBL/GenBank/DDBJ whole genome shotgun (WGS) entry which is preliminary data.</text>
</comment>
<dbReference type="InterPro" id="IPR009211">
    <property type="entry name" value="TagJ"/>
</dbReference>
<dbReference type="PIRSF" id="PIRSF029288">
    <property type="entry name" value="SciE_ImpE"/>
    <property type="match status" value="1"/>
</dbReference>
<dbReference type="Pfam" id="PF14559">
    <property type="entry name" value="TPR_19"/>
    <property type="match status" value="1"/>
</dbReference>
<dbReference type="Gene3D" id="1.25.40.10">
    <property type="entry name" value="Tetratricopeptide repeat domain"/>
    <property type="match status" value="1"/>
</dbReference>
<dbReference type="SUPFAM" id="SSF144059">
    <property type="entry name" value="ImpE-like"/>
    <property type="match status" value="1"/>
</dbReference>
<dbReference type="Proteomes" id="UP000255265">
    <property type="component" value="Unassembled WGS sequence"/>
</dbReference>
<name>A0A370FP23_9BURK</name>
<dbReference type="RefSeq" id="WP_017762179.1">
    <property type="nucleotide sequence ID" value="NZ_QQAV01000001.1"/>
</dbReference>
<accession>A0A370FP23</accession>
<proteinExistence type="predicted"/>
<protein>
    <submittedName>
        <fullName evidence="1">Type VI secretion system protein ImpE</fullName>
    </submittedName>
</protein>
<dbReference type="OrthoDB" id="5416084at2"/>
<dbReference type="Pfam" id="PF07024">
    <property type="entry name" value="ImpE"/>
    <property type="match status" value="1"/>
</dbReference>
<dbReference type="EMBL" id="QQAV01000001">
    <property type="protein sequence ID" value="RDI29482.1"/>
    <property type="molecule type" value="Genomic_DNA"/>
</dbReference>
<evidence type="ECO:0000313" key="1">
    <source>
        <dbReference type="EMBL" id="RDI29482.1"/>
    </source>
</evidence>
<organism evidence="1 2">
    <name type="scientific">Pseudacidovorax intermedius</name>
    <dbReference type="NCBI Taxonomy" id="433924"/>
    <lineage>
        <taxon>Bacteria</taxon>
        <taxon>Pseudomonadati</taxon>
        <taxon>Pseudomonadota</taxon>
        <taxon>Betaproteobacteria</taxon>
        <taxon>Burkholderiales</taxon>
        <taxon>Comamonadaceae</taxon>
        <taxon>Pseudacidovorax</taxon>
    </lineage>
</organism>
<keyword evidence="2" id="KW-1185">Reference proteome</keyword>
<reference evidence="1 2" key="1">
    <citation type="submission" date="2018-07" db="EMBL/GenBank/DDBJ databases">
        <title>Genomic Encyclopedia of Type Strains, Phase IV (KMG-IV): sequencing the most valuable type-strain genomes for metagenomic binning, comparative biology and taxonomic classification.</title>
        <authorList>
            <person name="Goeker M."/>
        </authorList>
    </citation>
    <scope>NUCLEOTIDE SEQUENCE [LARGE SCALE GENOMIC DNA]</scope>
    <source>
        <strain evidence="1 2">DSM 21352</strain>
    </source>
</reference>
<dbReference type="InterPro" id="IPR011990">
    <property type="entry name" value="TPR-like_helical_dom_sf"/>
</dbReference>
<dbReference type="STRING" id="433924.NS331_14345"/>
<sequence>MSTPEELLAAHDPAGALAALTAQVRARPADMKLRVFLAQLLCVLGQWERALNQLSVAAEMDAAAIPMKQMYGEAIRCEGLRAEVFAGKRTPMIFGQPDEWLALLVESLLRIGAGDAAAGEQLRERAFDAAPATSGTLDGQPFEWLADGDMRLGPVLEAFVNGRYYWVPFSRLAAVKIEAPEDLRDAVWMPAHLTFANGGEALALIPTRYDGSQASSDGALQLARKTEWQERAPEVWTGLGQRSFSSDEGEHALMDVREIVFDVVMDAGAAEAGQGDAQDATQDSAAGG</sequence>
<dbReference type="AlphaFoldDB" id="A0A370FP23"/>
<evidence type="ECO:0000313" key="2">
    <source>
        <dbReference type="Proteomes" id="UP000255265"/>
    </source>
</evidence>
<gene>
    <name evidence="1" type="ORF">DFR41_1011238</name>
</gene>